<protein>
    <submittedName>
        <fullName evidence="3">Uncharacterized protein</fullName>
    </submittedName>
</protein>
<evidence type="ECO:0000256" key="1">
    <source>
        <dbReference type="SAM" id="MobiDB-lite"/>
    </source>
</evidence>
<name>A0ABD1UN23_9LAMI</name>
<evidence type="ECO:0000313" key="4">
    <source>
        <dbReference type="Proteomes" id="UP001604336"/>
    </source>
</evidence>
<dbReference type="EMBL" id="JBFOLK010000003">
    <property type="protein sequence ID" value="KAL2526341.1"/>
    <property type="molecule type" value="Genomic_DNA"/>
</dbReference>
<keyword evidence="2" id="KW-0732">Signal</keyword>
<comment type="caution">
    <text evidence="3">The sequence shown here is derived from an EMBL/GenBank/DDBJ whole genome shotgun (WGS) entry which is preliminary data.</text>
</comment>
<proteinExistence type="predicted"/>
<feature type="chain" id="PRO_5044763277" evidence="2">
    <location>
        <begin position="17"/>
        <end position="173"/>
    </location>
</feature>
<organism evidence="3 4">
    <name type="scientific">Abeliophyllum distichum</name>
    <dbReference type="NCBI Taxonomy" id="126358"/>
    <lineage>
        <taxon>Eukaryota</taxon>
        <taxon>Viridiplantae</taxon>
        <taxon>Streptophyta</taxon>
        <taxon>Embryophyta</taxon>
        <taxon>Tracheophyta</taxon>
        <taxon>Spermatophyta</taxon>
        <taxon>Magnoliopsida</taxon>
        <taxon>eudicotyledons</taxon>
        <taxon>Gunneridae</taxon>
        <taxon>Pentapetalae</taxon>
        <taxon>asterids</taxon>
        <taxon>lamiids</taxon>
        <taxon>Lamiales</taxon>
        <taxon>Oleaceae</taxon>
        <taxon>Forsythieae</taxon>
        <taxon>Abeliophyllum</taxon>
    </lineage>
</organism>
<evidence type="ECO:0000313" key="3">
    <source>
        <dbReference type="EMBL" id="KAL2526341.1"/>
    </source>
</evidence>
<keyword evidence="4" id="KW-1185">Reference proteome</keyword>
<feature type="signal peptide" evidence="2">
    <location>
        <begin position="1"/>
        <end position="16"/>
    </location>
</feature>
<reference evidence="4" key="1">
    <citation type="submission" date="2024-07" db="EMBL/GenBank/DDBJ databases">
        <title>Two chromosome-level genome assemblies of Korean endemic species Abeliophyllum distichum and Forsythia ovata (Oleaceae).</title>
        <authorList>
            <person name="Jang H."/>
        </authorList>
    </citation>
    <scope>NUCLEOTIDE SEQUENCE [LARGE SCALE GENOMIC DNA]</scope>
</reference>
<sequence length="173" mass="19325">MTGFSLVIFNLTSTTASLFSQFWPNVRHSFFVSDVHFMFHTLESNPTLKSPNKDPLSYVSASKKSAHSPSTEPPSVPSDQTRLKDISSKKRPSLPRANDSDEDDTPALIRKKAVEQIQSPPNEGLAMVTYTSQSQYVNPIIMDYKAFVEMPVGEEPLRQNGKCKTAAEPKEQF</sequence>
<feature type="compositionally biased region" description="Polar residues" evidence="1">
    <location>
        <begin position="59"/>
        <end position="70"/>
    </location>
</feature>
<gene>
    <name evidence="3" type="ORF">Adt_11395</name>
</gene>
<dbReference type="Proteomes" id="UP001604336">
    <property type="component" value="Unassembled WGS sequence"/>
</dbReference>
<evidence type="ECO:0000256" key="2">
    <source>
        <dbReference type="SAM" id="SignalP"/>
    </source>
</evidence>
<feature type="region of interest" description="Disordered" evidence="1">
    <location>
        <begin position="44"/>
        <end position="105"/>
    </location>
</feature>
<accession>A0ABD1UN23</accession>
<dbReference type="AlphaFoldDB" id="A0ABD1UN23"/>